<evidence type="ECO:0000259" key="6">
    <source>
        <dbReference type="SMART" id="SM00849"/>
    </source>
</evidence>
<dbReference type="GO" id="GO:0016787">
    <property type="term" value="F:hydrolase activity"/>
    <property type="evidence" value="ECO:0007669"/>
    <property type="project" value="UniProtKB-KW"/>
</dbReference>
<sequence length="281" mass="31661">MAALVNQAPPGTKLFLLHLGNLEADEGWFKRAANTSMRSNPNPPERLRRSLIMLSILIDHPDEGLILYETGAGDDYPELVGSPINDIFARVDHEPHMTLSEQIKRAGYSIGDVKKVVIGHLHLDHAGGLELFRNTGVHIYVHELELKYAFYAVATKSDLGVYLPHYLTFDLNWVPFHGSTYEIAAGITLRHAPGHTPGLSIMQVNLPQTGTWIFTSDQYHVKENYEEDVPQGWLARDHESWCRSHQMIKGLARRTRGKVVLGHCHDTIRDLGLEFAPKAYE</sequence>
<dbReference type="SUPFAM" id="SSF56281">
    <property type="entry name" value="Metallo-hydrolase/oxidoreductase"/>
    <property type="match status" value="1"/>
</dbReference>
<organism evidence="7 8">
    <name type="scientific">Bimuria novae-zelandiae CBS 107.79</name>
    <dbReference type="NCBI Taxonomy" id="1447943"/>
    <lineage>
        <taxon>Eukaryota</taxon>
        <taxon>Fungi</taxon>
        <taxon>Dikarya</taxon>
        <taxon>Ascomycota</taxon>
        <taxon>Pezizomycotina</taxon>
        <taxon>Dothideomycetes</taxon>
        <taxon>Pleosporomycetidae</taxon>
        <taxon>Pleosporales</taxon>
        <taxon>Massarineae</taxon>
        <taxon>Didymosphaeriaceae</taxon>
        <taxon>Bimuria</taxon>
    </lineage>
</organism>
<dbReference type="Pfam" id="PF00753">
    <property type="entry name" value="Lactamase_B"/>
    <property type="match status" value="1"/>
</dbReference>
<evidence type="ECO:0000256" key="2">
    <source>
        <dbReference type="ARBA" id="ARBA00007749"/>
    </source>
</evidence>
<comment type="cofactor">
    <cofactor evidence="1">
        <name>Zn(2+)</name>
        <dbReference type="ChEBI" id="CHEBI:29105"/>
    </cofactor>
</comment>
<evidence type="ECO:0000313" key="7">
    <source>
        <dbReference type="EMBL" id="KAF1968995.1"/>
    </source>
</evidence>
<name>A0A6A5UW27_9PLEO</name>
<dbReference type="PANTHER" id="PTHR42978:SF2">
    <property type="entry name" value="102 KBASES UNSTABLE REGION: FROM 1 TO 119443"/>
    <property type="match status" value="1"/>
</dbReference>
<dbReference type="Gene3D" id="3.60.15.10">
    <property type="entry name" value="Ribonuclease Z/Hydroxyacylglutathione hydrolase-like"/>
    <property type="match status" value="1"/>
</dbReference>
<keyword evidence="3" id="KW-0479">Metal-binding</keyword>
<dbReference type="PANTHER" id="PTHR42978">
    <property type="entry name" value="QUORUM-QUENCHING LACTONASE YTNP-RELATED-RELATED"/>
    <property type="match status" value="1"/>
</dbReference>
<dbReference type="EMBL" id="ML976714">
    <property type="protein sequence ID" value="KAF1968995.1"/>
    <property type="molecule type" value="Genomic_DNA"/>
</dbReference>
<evidence type="ECO:0000256" key="5">
    <source>
        <dbReference type="ARBA" id="ARBA00022833"/>
    </source>
</evidence>
<accession>A0A6A5UW27</accession>
<reference evidence="7" key="1">
    <citation type="journal article" date="2020" name="Stud. Mycol.">
        <title>101 Dothideomycetes genomes: a test case for predicting lifestyles and emergence of pathogens.</title>
        <authorList>
            <person name="Haridas S."/>
            <person name="Albert R."/>
            <person name="Binder M."/>
            <person name="Bloem J."/>
            <person name="Labutti K."/>
            <person name="Salamov A."/>
            <person name="Andreopoulos B."/>
            <person name="Baker S."/>
            <person name="Barry K."/>
            <person name="Bills G."/>
            <person name="Bluhm B."/>
            <person name="Cannon C."/>
            <person name="Castanera R."/>
            <person name="Culley D."/>
            <person name="Daum C."/>
            <person name="Ezra D."/>
            <person name="Gonzalez J."/>
            <person name="Henrissat B."/>
            <person name="Kuo A."/>
            <person name="Liang C."/>
            <person name="Lipzen A."/>
            <person name="Lutzoni F."/>
            <person name="Magnuson J."/>
            <person name="Mondo S."/>
            <person name="Nolan M."/>
            <person name="Ohm R."/>
            <person name="Pangilinan J."/>
            <person name="Park H.-J."/>
            <person name="Ramirez L."/>
            <person name="Alfaro M."/>
            <person name="Sun H."/>
            <person name="Tritt A."/>
            <person name="Yoshinaga Y."/>
            <person name="Zwiers L.-H."/>
            <person name="Turgeon B."/>
            <person name="Goodwin S."/>
            <person name="Spatafora J."/>
            <person name="Crous P."/>
            <person name="Grigoriev I."/>
        </authorList>
    </citation>
    <scope>NUCLEOTIDE SEQUENCE</scope>
    <source>
        <strain evidence="7">CBS 107.79</strain>
    </source>
</reference>
<evidence type="ECO:0000313" key="8">
    <source>
        <dbReference type="Proteomes" id="UP000800036"/>
    </source>
</evidence>
<proteinExistence type="inferred from homology"/>
<keyword evidence="8" id="KW-1185">Reference proteome</keyword>
<dbReference type="SMART" id="SM00849">
    <property type="entry name" value="Lactamase_B"/>
    <property type="match status" value="1"/>
</dbReference>
<dbReference type="OrthoDB" id="10250730at2759"/>
<evidence type="ECO:0000256" key="4">
    <source>
        <dbReference type="ARBA" id="ARBA00022801"/>
    </source>
</evidence>
<dbReference type="GO" id="GO:0046872">
    <property type="term" value="F:metal ion binding"/>
    <property type="evidence" value="ECO:0007669"/>
    <property type="project" value="UniProtKB-KW"/>
</dbReference>
<dbReference type="InterPro" id="IPR051013">
    <property type="entry name" value="MBL_superfamily_lactonases"/>
</dbReference>
<dbReference type="Proteomes" id="UP000800036">
    <property type="component" value="Unassembled WGS sequence"/>
</dbReference>
<gene>
    <name evidence="7" type="ORF">BU23DRAFT_558029</name>
</gene>
<feature type="domain" description="Metallo-beta-lactamase" evidence="6">
    <location>
        <begin position="52"/>
        <end position="263"/>
    </location>
</feature>
<dbReference type="InterPro" id="IPR036866">
    <property type="entry name" value="RibonucZ/Hydroxyglut_hydro"/>
</dbReference>
<dbReference type="AlphaFoldDB" id="A0A6A5UW27"/>
<keyword evidence="4 7" id="KW-0378">Hydrolase</keyword>
<keyword evidence="5" id="KW-0862">Zinc</keyword>
<dbReference type="CDD" id="cd07729">
    <property type="entry name" value="AHL_lactonase_MBL-fold"/>
    <property type="match status" value="1"/>
</dbReference>
<evidence type="ECO:0000256" key="1">
    <source>
        <dbReference type="ARBA" id="ARBA00001947"/>
    </source>
</evidence>
<comment type="similarity">
    <text evidence="2">Belongs to the metallo-beta-lactamase superfamily.</text>
</comment>
<dbReference type="InterPro" id="IPR001279">
    <property type="entry name" value="Metallo-B-lactamas"/>
</dbReference>
<protein>
    <submittedName>
        <fullName evidence="7">Metallo-hydrolase/oxidoreductase</fullName>
    </submittedName>
</protein>
<evidence type="ECO:0000256" key="3">
    <source>
        <dbReference type="ARBA" id="ARBA00022723"/>
    </source>
</evidence>